<evidence type="ECO:0000313" key="1">
    <source>
        <dbReference type="EMBL" id="SVD04510.1"/>
    </source>
</evidence>
<reference evidence="1" key="1">
    <citation type="submission" date="2018-05" db="EMBL/GenBank/DDBJ databases">
        <authorList>
            <person name="Lanie J.A."/>
            <person name="Ng W.-L."/>
            <person name="Kazmierczak K.M."/>
            <person name="Andrzejewski T.M."/>
            <person name="Davidsen T.M."/>
            <person name="Wayne K.J."/>
            <person name="Tettelin H."/>
            <person name="Glass J.I."/>
            <person name="Rusch D."/>
            <person name="Podicherti R."/>
            <person name="Tsui H.-C.T."/>
            <person name="Winkler M.E."/>
        </authorList>
    </citation>
    <scope>NUCLEOTIDE SEQUENCE</scope>
</reference>
<proteinExistence type="predicted"/>
<dbReference type="CDD" id="cd09176">
    <property type="entry name" value="PLDc_unchar6"/>
    <property type="match status" value="1"/>
</dbReference>
<organism evidence="1">
    <name type="scientific">marine metagenome</name>
    <dbReference type="NCBI Taxonomy" id="408172"/>
    <lineage>
        <taxon>unclassified sequences</taxon>
        <taxon>metagenomes</taxon>
        <taxon>ecological metagenomes</taxon>
    </lineage>
</organism>
<accession>A0A382S3X7</accession>
<sequence>RLDAVGNLFEGLLTATVSAAAKDHLDRVQSLVTALQAASFELPVGVDDLQIHVLGLTSTPSPLPASAERSLIISPFVNDGFFTKVRPAPVDELVSRSESLDGLNASTLSLVADTYVFDDGSTPDLDANERLSPEDPGRPLSGLHAKVFAFEQTGQARLFLGSANATSAAFNNNIEILVELSGQVAQLGIDRLCDDTGDERGLRSLFNTYSGPDPDDEPEETTSLDHARGTIARLPIEGYVEESGTGWAVTYRSPKPIPAIDGTVIHCWPLASAGNRRRIEPTEPFDVRFQTSLETISGFLAFELEHENGALNRFV</sequence>
<dbReference type="Gene3D" id="3.30.870.10">
    <property type="entry name" value="Endonuclease Chain A"/>
    <property type="match status" value="1"/>
</dbReference>
<dbReference type="EMBL" id="UINC01126189">
    <property type="protein sequence ID" value="SVD04510.1"/>
    <property type="molecule type" value="Genomic_DNA"/>
</dbReference>
<protein>
    <recommendedName>
        <fullName evidence="2">Phospholipase D-like domain-containing protein</fullName>
    </recommendedName>
</protein>
<feature type="non-terminal residue" evidence="1">
    <location>
        <position position="1"/>
    </location>
</feature>
<dbReference type="InterPro" id="IPR059166">
    <property type="entry name" value="PLD-like_cat"/>
</dbReference>
<gene>
    <name evidence="1" type="ORF">METZ01_LOCUS357364</name>
</gene>
<evidence type="ECO:0008006" key="2">
    <source>
        <dbReference type="Google" id="ProtNLM"/>
    </source>
</evidence>
<dbReference type="AlphaFoldDB" id="A0A382S3X7"/>
<name>A0A382S3X7_9ZZZZ</name>
<feature type="non-terminal residue" evidence="1">
    <location>
        <position position="315"/>
    </location>
</feature>